<dbReference type="Gene3D" id="3.40.50.300">
    <property type="entry name" value="P-loop containing nucleotide triphosphate hydrolases"/>
    <property type="match status" value="2"/>
</dbReference>
<accession>A0ABN9MP65</accession>
<feature type="domain" description="Sulfotransferase" evidence="4">
    <location>
        <begin position="3"/>
        <end position="171"/>
    </location>
</feature>
<evidence type="ECO:0000256" key="1">
    <source>
        <dbReference type="ARBA" id="ARBA00005771"/>
    </source>
</evidence>
<dbReference type="SUPFAM" id="SSF52540">
    <property type="entry name" value="P-loop containing nucleoside triphosphate hydrolases"/>
    <property type="match status" value="2"/>
</dbReference>
<dbReference type="InterPro" id="IPR027417">
    <property type="entry name" value="P-loop_NTPase"/>
</dbReference>
<evidence type="ECO:0000256" key="3">
    <source>
        <dbReference type="RuleBase" id="RU361155"/>
    </source>
</evidence>
<evidence type="ECO:0000256" key="2">
    <source>
        <dbReference type="ARBA" id="ARBA00022679"/>
    </source>
</evidence>
<evidence type="ECO:0000259" key="4">
    <source>
        <dbReference type="Pfam" id="PF00685"/>
    </source>
</evidence>
<dbReference type="InterPro" id="IPR000863">
    <property type="entry name" value="Sulfotransferase_dom"/>
</dbReference>
<dbReference type="Proteomes" id="UP001176940">
    <property type="component" value="Unassembled WGS sequence"/>
</dbReference>
<name>A0ABN9MP65_9NEOB</name>
<evidence type="ECO:0000313" key="5">
    <source>
        <dbReference type="EMBL" id="CAJ0968593.1"/>
    </source>
</evidence>
<protein>
    <recommendedName>
        <fullName evidence="3">Sulfotransferase</fullName>
        <ecNumber evidence="3">2.8.2.-</ecNumber>
    </recommendedName>
</protein>
<dbReference type="Pfam" id="PF00685">
    <property type="entry name" value="Sulfotransfer_1"/>
    <property type="match status" value="2"/>
</dbReference>
<dbReference type="EC" id="2.8.2.-" evidence="3"/>
<gene>
    <name evidence="5" type="ORF">RIMI_LOCUS23223318</name>
</gene>
<sequence length="574" mass="65721">MSGVNAANAMESPRLLKTHLPIQLLPPSFWEKNAKVIYVARNAKDCMVSYFHFHRLNKGLPDPGTWNEFYSTFLSGKVAWGCWFDHVIGWWKVKGQHQILYVFYEDMIEDPKREITKIAKFLDKELSAGVLETVLHHTSFSAMKENPMANFSALPSFIFDQSISPFMRKALEWRFKCNPGHILTLWHFTICGAGPVALCHLVSAAPDWPEVRTLSRALDVTPGAGTKPLTDHSEQECLVNSAALLGSVSLLLTFSHPRWQILGSLQRFGFAPGHRMDPEIIEKVVQEMANFTPEMSKIEGTPLLKGICDIWDTIYNFQARDGDIVVVSYPKSGTTWMQEILDLIVQDGDVEKSLRAPGFIRVPCLEMGHTSLAVANSMPYPRVLKTHLPVHLMPPSFWEKDVKIVYIARNPKDCMVSYYYFHKMDQSMADPGSWDNFFSMFLAGDVNWGSWFDHVVGWWQAKDKHKVLYVFYEDMIEDSRREIRKVMTFLGKDFSEDIIQKILLYTSFESMKDNSMANFGTLPETVLDQSVSSFMRKGIVGDWKNHFLESQNIVFDEEYQKKMAGSGLVFRNEL</sequence>
<organism evidence="5 6">
    <name type="scientific">Ranitomeya imitator</name>
    <name type="common">mimic poison frog</name>
    <dbReference type="NCBI Taxonomy" id="111125"/>
    <lineage>
        <taxon>Eukaryota</taxon>
        <taxon>Metazoa</taxon>
        <taxon>Chordata</taxon>
        <taxon>Craniata</taxon>
        <taxon>Vertebrata</taxon>
        <taxon>Euteleostomi</taxon>
        <taxon>Amphibia</taxon>
        <taxon>Batrachia</taxon>
        <taxon>Anura</taxon>
        <taxon>Neobatrachia</taxon>
        <taxon>Hyloidea</taxon>
        <taxon>Dendrobatidae</taxon>
        <taxon>Dendrobatinae</taxon>
        <taxon>Ranitomeya</taxon>
    </lineage>
</organism>
<evidence type="ECO:0000313" key="6">
    <source>
        <dbReference type="Proteomes" id="UP001176940"/>
    </source>
</evidence>
<dbReference type="EMBL" id="CAUEEQ010079427">
    <property type="protein sequence ID" value="CAJ0968593.1"/>
    <property type="molecule type" value="Genomic_DNA"/>
</dbReference>
<feature type="domain" description="Sulfotransferase" evidence="4">
    <location>
        <begin position="321"/>
        <end position="567"/>
    </location>
</feature>
<proteinExistence type="inferred from homology"/>
<keyword evidence="2 3" id="KW-0808">Transferase</keyword>
<dbReference type="PANTHER" id="PTHR11783">
    <property type="entry name" value="SULFOTRANSFERASE SULT"/>
    <property type="match status" value="1"/>
</dbReference>
<reference evidence="5" key="1">
    <citation type="submission" date="2023-07" db="EMBL/GenBank/DDBJ databases">
        <authorList>
            <person name="Stuckert A."/>
        </authorList>
    </citation>
    <scope>NUCLEOTIDE SEQUENCE</scope>
</reference>
<comment type="caution">
    <text evidence="5">The sequence shown here is derived from an EMBL/GenBank/DDBJ whole genome shotgun (WGS) entry which is preliminary data.</text>
</comment>
<comment type="similarity">
    <text evidence="1 3">Belongs to the sulfotransferase 1 family.</text>
</comment>
<keyword evidence="6" id="KW-1185">Reference proteome</keyword>